<evidence type="ECO:0000256" key="4">
    <source>
        <dbReference type="ARBA" id="ARBA00023136"/>
    </source>
</evidence>
<feature type="transmembrane region" description="Helical" evidence="5">
    <location>
        <begin position="12"/>
        <end position="30"/>
    </location>
</feature>
<dbReference type="PANTHER" id="PTHR28165:SF2">
    <property type="entry name" value="MARVEL DOMAIN-CONTAINING PROTEIN"/>
    <property type="match status" value="1"/>
</dbReference>
<comment type="caution">
    <text evidence="7">The sequence shown here is derived from an EMBL/GenBank/DDBJ whole genome shotgun (WGS) entry which is preliminary data.</text>
</comment>
<reference evidence="7" key="1">
    <citation type="journal article" date="2023" name="Mol. Phylogenet. Evol.">
        <title>Genome-scale phylogeny and comparative genomics of the fungal order Sordariales.</title>
        <authorList>
            <person name="Hensen N."/>
            <person name="Bonometti L."/>
            <person name="Westerberg I."/>
            <person name="Brannstrom I.O."/>
            <person name="Guillou S."/>
            <person name="Cros-Aarteil S."/>
            <person name="Calhoun S."/>
            <person name="Haridas S."/>
            <person name="Kuo A."/>
            <person name="Mondo S."/>
            <person name="Pangilinan J."/>
            <person name="Riley R."/>
            <person name="LaButti K."/>
            <person name="Andreopoulos B."/>
            <person name="Lipzen A."/>
            <person name="Chen C."/>
            <person name="Yan M."/>
            <person name="Daum C."/>
            <person name="Ng V."/>
            <person name="Clum A."/>
            <person name="Steindorff A."/>
            <person name="Ohm R.A."/>
            <person name="Martin F."/>
            <person name="Silar P."/>
            <person name="Natvig D.O."/>
            <person name="Lalanne C."/>
            <person name="Gautier V."/>
            <person name="Ament-Velasquez S.L."/>
            <person name="Kruys A."/>
            <person name="Hutchinson M.I."/>
            <person name="Powell A.J."/>
            <person name="Barry K."/>
            <person name="Miller A.N."/>
            <person name="Grigoriev I.V."/>
            <person name="Debuchy R."/>
            <person name="Gladieux P."/>
            <person name="Hiltunen Thoren M."/>
            <person name="Johannesson H."/>
        </authorList>
    </citation>
    <scope>NUCLEOTIDE SEQUENCE</scope>
    <source>
        <strain evidence="7">CBS 118394</strain>
    </source>
</reference>
<dbReference type="InterPro" id="IPR008253">
    <property type="entry name" value="Marvel"/>
</dbReference>
<keyword evidence="3 5" id="KW-1133">Transmembrane helix</keyword>
<dbReference type="EMBL" id="JAUEDM010000004">
    <property type="protein sequence ID" value="KAK3319219.1"/>
    <property type="molecule type" value="Genomic_DNA"/>
</dbReference>
<evidence type="ECO:0000259" key="6">
    <source>
        <dbReference type="Pfam" id="PF01284"/>
    </source>
</evidence>
<gene>
    <name evidence="7" type="ORF">B0H66DRAFT_262860</name>
</gene>
<evidence type="ECO:0000256" key="2">
    <source>
        <dbReference type="ARBA" id="ARBA00022692"/>
    </source>
</evidence>
<accession>A0AAE0M606</accession>
<evidence type="ECO:0000313" key="7">
    <source>
        <dbReference type="EMBL" id="KAK3319219.1"/>
    </source>
</evidence>
<proteinExistence type="predicted"/>
<organism evidence="7 8">
    <name type="scientific">Apodospora peruviana</name>
    <dbReference type="NCBI Taxonomy" id="516989"/>
    <lineage>
        <taxon>Eukaryota</taxon>
        <taxon>Fungi</taxon>
        <taxon>Dikarya</taxon>
        <taxon>Ascomycota</taxon>
        <taxon>Pezizomycotina</taxon>
        <taxon>Sordariomycetes</taxon>
        <taxon>Sordariomycetidae</taxon>
        <taxon>Sordariales</taxon>
        <taxon>Lasiosphaeriaceae</taxon>
        <taxon>Apodospora</taxon>
    </lineage>
</organism>
<keyword evidence="2 5" id="KW-0812">Transmembrane</keyword>
<sequence>MISAITLGLRALQLLFSVVILGLAVTLIKGQVIDDAPVTTKYASFTGGFGIIVCALGVASLWVSAIPDLVVLGIDALAGIFFAAGGIAWAIGLRGIQCTNEEQFDKLLDNGLLNQGSVTVNGGTAYGVYKDDTSGEAAWKKLSSNCQKGLADEVFQFLTFGLAVGLLALGYVRMKNGGGTKRSGYVV</sequence>
<name>A0AAE0M606_9PEZI</name>
<reference evidence="7" key="2">
    <citation type="submission" date="2023-06" db="EMBL/GenBank/DDBJ databases">
        <authorList>
            <consortium name="Lawrence Berkeley National Laboratory"/>
            <person name="Haridas S."/>
            <person name="Hensen N."/>
            <person name="Bonometti L."/>
            <person name="Westerberg I."/>
            <person name="Brannstrom I.O."/>
            <person name="Guillou S."/>
            <person name="Cros-Aarteil S."/>
            <person name="Calhoun S."/>
            <person name="Kuo A."/>
            <person name="Mondo S."/>
            <person name="Pangilinan J."/>
            <person name="Riley R."/>
            <person name="Labutti K."/>
            <person name="Andreopoulos B."/>
            <person name="Lipzen A."/>
            <person name="Chen C."/>
            <person name="Yanf M."/>
            <person name="Daum C."/>
            <person name="Ng V."/>
            <person name="Clum A."/>
            <person name="Steindorff A."/>
            <person name="Ohm R."/>
            <person name="Martin F."/>
            <person name="Silar P."/>
            <person name="Natvig D."/>
            <person name="Lalanne C."/>
            <person name="Gautier V."/>
            <person name="Ament-Velasquez S.L."/>
            <person name="Kruys A."/>
            <person name="Hutchinson M.I."/>
            <person name="Powell A.J."/>
            <person name="Barry K."/>
            <person name="Miller A.N."/>
            <person name="Grigoriev I.V."/>
            <person name="Debuchy R."/>
            <person name="Gladieux P."/>
            <person name="Thoren M.H."/>
            <person name="Johannesson H."/>
        </authorList>
    </citation>
    <scope>NUCLEOTIDE SEQUENCE</scope>
    <source>
        <strain evidence="7">CBS 118394</strain>
    </source>
</reference>
<dbReference type="GO" id="GO:0072659">
    <property type="term" value="P:protein localization to plasma membrane"/>
    <property type="evidence" value="ECO:0007669"/>
    <property type="project" value="TreeGrafter"/>
</dbReference>
<evidence type="ECO:0000256" key="1">
    <source>
        <dbReference type="ARBA" id="ARBA00004141"/>
    </source>
</evidence>
<dbReference type="GO" id="GO:0070941">
    <property type="term" value="P:eisosome assembly"/>
    <property type="evidence" value="ECO:0007669"/>
    <property type="project" value="TreeGrafter"/>
</dbReference>
<evidence type="ECO:0000313" key="8">
    <source>
        <dbReference type="Proteomes" id="UP001283341"/>
    </source>
</evidence>
<dbReference type="Pfam" id="PF01284">
    <property type="entry name" value="MARVEL"/>
    <property type="match status" value="1"/>
</dbReference>
<evidence type="ECO:0000256" key="3">
    <source>
        <dbReference type="ARBA" id="ARBA00022989"/>
    </source>
</evidence>
<evidence type="ECO:0000256" key="5">
    <source>
        <dbReference type="SAM" id="Phobius"/>
    </source>
</evidence>
<comment type="subcellular location">
    <subcellularLocation>
        <location evidence="1">Membrane</location>
        <topology evidence="1">Multi-pass membrane protein</topology>
    </subcellularLocation>
</comment>
<dbReference type="Proteomes" id="UP001283341">
    <property type="component" value="Unassembled WGS sequence"/>
</dbReference>
<dbReference type="GO" id="GO:0032126">
    <property type="term" value="C:eisosome"/>
    <property type="evidence" value="ECO:0007669"/>
    <property type="project" value="TreeGrafter"/>
</dbReference>
<dbReference type="GO" id="GO:0005886">
    <property type="term" value="C:plasma membrane"/>
    <property type="evidence" value="ECO:0007669"/>
    <property type="project" value="TreeGrafter"/>
</dbReference>
<dbReference type="PANTHER" id="PTHR28165">
    <property type="entry name" value="NON-CLASSICAL EXPORT PROTEIN 2-RELATED"/>
    <property type="match status" value="1"/>
</dbReference>
<keyword evidence="4 5" id="KW-0472">Membrane</keyword>
<feature type="transmembrane region" description="Helical" evidence="5">
    <location>
        <begin position="42"/>
        <end position="62"/>
    </location>
</feature>
<protein>
    <submittedName>
        <fullName evidence="7">Marvel domain-containing protein</fullName>
    </submittedName>
</protein>
<feature type="transmembrane region" description="Helical" evidence="5">
    <location>
        <begin position="69"/>
        <end position="91"/>
    </location>
</feature>
<feature type="transmembrane region" description="Helical" evidence="5">
    <location>
        <begin position="154"/>
        <end position="172"/>
    </location>
</feature>
<dbReference type="InterPro" id="IPR052649">
    <property type="entry name" value="NCE102-like"/>
</dbReference>
<keyword evidence="8" id="KW-1185">Reference proteome</keyword>
<feature type="domain" description="MARVEL" evidence="6">
    <location>
        <begin position="6"/>
        <end position="167"/>
    </location>
</feature>
<dbReference type="AlphaFoldDB" id="A0AAE0M606"/>